<dbReference type="PROSITE" id="PS51163">
    <property type="entry name" value="YRDC"/>
    <property type="match status" value="1"/>
</dbReference>
<dbReference type="SUPFAM" id="SSF53067">
    <property type="entry name" value="Actin-like ATPase domain"/>
    <property type="match status" value="1"/>
</dbReference>
<dbReference type="GO" id="GO:0016874">
    <property type="term" value="F:ligase activity"/>
    <property type="evidence" value="ECO:0007669"/>
    <property type="project" value="UniProtKB-UniRule"/>
</dbReference>
<dbReference type="AlphaFoldDB" id="A0A075WCW8"/>
<name>A0A075WCW8_ARCFL</name>
<dbReference type="EMBL" id="CP006577">
    <property type="protein sequence ID" value="AIG98245.1"/>
    <property type="molecule type" value="Genomic_DNA"/>
</dbReference>
<dbReference type="PANTHER" id="PTHR42959:SF1">
    <property type="entry name" value="CARBAMOYLTRANSFERASE HYPF"/>
    <property type="match status" value="1"/>
</dbReference>
<dbReference type="Pfam" id="PF07503">
    <property type="entry name" value="zf-HYPF"/>
    <property type="match status" value="2"/>
</dbReference>
<dbReference type="PANTHER" id="PTHR42959">
    <property type="entry name" value="CARBAMOYLTRANSFERASE"/>
    <property type="match status" value="1"/>
</dbReference>
<comment type="similarity">
    <text evidence="2 8">Belongs to the carbamoyltransferase HypF family.</text>
</comment>
<evidence type="ECO:0000259" key="11">
    <source>
        <dbReference type="PROSITE" id="PS51163"/>
    </source>
</evidence>
<dbReference type="Gene3D" id="3.30.420.360">
    <property type="match status" value="1"/>
</dbReference>
<evidence type="ECO:0000313" key="12">
    <source>
        <dbReference type="EMBL" id="AIG98245.1"/>
    </source>
</evidence>
<dbReference type="InterPro" id="IPR051060">
    <property type="entry name" value="Carbamoyltrans_HypF-like"/>
</dbReference>
<evidence type="ECO:0000256" key="2">
    <source>
        <dbReference type="ARBA" id="ARBA00008097"/>
    </source>
</evidence>
<dbReference type="PROSITE" id="PS51160">
    <property type="entry name" value="ACYLPHOSPHATASE_3"/>
    <property type="match status" value="1"/>
</dbReference>
<dbReference type="Gene3D" id="3.30.420.40">
    <property type="match status" value="1"/>
</dbReference>
<dbReference type="HOGENOM" id="CLU_009164_0_0_2"/>
<feature type="active site" evidence="9">
    <location>
        <position position="34"/>
    </location>
</feature>
<gene>
    <name evidence="12" type="ORF">AFULGI_00014780</name>
</gene>
<evidence type="ECO:0000256" key="4">
    <source>
        <dbReference type="ARBA" id="ARBA00022723"/>
    </source>
</evidence>
<dbReference type="Pfam" id="PF17788">
    <property type="entry name" value="HypF_C"/>
    <property type="match status" value="1"/>
</dbReference>
<keyword evidence="4" id="KW-0479">Metal-binding</keyword>
<dbReference type="PIRSF" id="PIRSF006256">
    <property type="entry name" value="CMPcnvr_hdrg_mat"/>
    <property type="match status" value="1"/>
</dbReference>
<comment type="catalytic activity">
    <reaction evidence="9">
        <text>an acyl phosphate + H2O = a carboxylate + phosphate + H(+)</text>
        <dbReference type="Rhea" id="RHEA:14965"/>
        <dbReference type="ChEBI" id="CHEBI:15377"/>
        <dbReference type="ChEBI" id="CHEBI:15378"/>
        <dbReference type="ChEBI" id="CHEBI:29067"/>
        <dbReference type="ChEBI" id="CHEBI:43474"/>
        <dbReference type="ChEBI" id="CHEBI:59918"/>
        <dbReference type="EC" id="3.6.1.7"/>
    </reaction>
</comment>
<dbReference type="KEGG" id="afg:AFULGI_00014780"/>
<dbReference type="PROSITE" id="PS00150">
    <property type="entry name" value="ACYLPHOSPHATASE_1"/>
    <property type="match status" value="1"/>
</dbReference>
<dbReference type="Proteomes" id="UP000028501">
    <property type="component" value="Chromosome"/>
</dbReference>
<organism evidence="12 13">
    <name type="scientific">Archaeoglobus fulgidus DSM 8774</name>
    <dbReference type="NCBI Taxonomy" id="1344584"/>
    <lineage>
        <taxon>Archaea</taxon>
        <taxon>Methanobacteriati</taxon>
        <taxon>Methanobacteriota</taxon>
        <taxon>Archaeoglobi</taxon>
        <taxon>Archaeoglobales</taxon>
        <taxon>Archaeoglobaceae</taxon>
        <taxon>Archaeoglobus</taxon>
    </lineage>
</organism>
<dbReference type="InterPro" id="IPR017968">
    <property type="entry name" value="Acylphosphatase_CS"/>
</dbReference>
<dbReference type="EC" id="6.2.-.-" evidence="8"/>
<keyword evidence="3" id="KW-0436">Ligase</keyword>
<sequence>MFKITVRGVVQGVGFRPFVHRIASRMGLRGYVRNTGDGSVEIVVDRNPEEFLNILLKERPPLVVIEDFSVAKTNGEIPETFRIVESGGKSLLSLPPPDVAVCDKCLEEVLDSKNRRYLYPFTSCTDCGPRFTISKSLPFDRENTSLADFPLCPDCRKEYGDIKDRRYFAQTIACPRCGPQYRFVWKGGEGGIGDAANALDSGKIIAIKGIGGYHIACLTEDDVVLRLRKLLNRPQQPFAVMVRDLSSAERVAELSNEERAELLSPARPIVVVRKKLPFEAVAPELDTIGIMLPYTPLHHLLFQELKADYLVMTSANLPGEPMYIDESIMEKMELDGFLVHNLEIANRVDDSVVKYVGGRRLLIRRSRGFVPQPIKIDIGFNAIAVGAELYNSIALLKEGKAVVSQYIGNTANFRTYNEFFKRAVKFFARYMNLEKIDYIISDMHPLFNTTNFAEKLSKELSCRHIKVQHHFAHALSVMAEKGLERAVAITVDGVGYGMDGKVWGGEVLLIDLEKGRFERRGRLETFGLIGGDAATYRPLRIAVSLLKRHELLEHYCKYEDVERLIKALPLAVKTTSVGRFLDAVSAMLEVCLERTYEGEPAMKLEAAAEPHEVEVKPEIERRRETCVYNSPFDTEGRQGEIKVLMLRDFFTRCMERYLEGEGRGKIAYEAIAYVARGLGEIALDAARNCKILISGGVGYNRYFLREVERVCGEIVVPSLYPLGDNGISLGQIYALKALEG</sequence>
<evidence type="ECO:0000256" key="7">
    <source>
        <dbReference type="ARBA" id="ARBA00048220"/>
    </source>
</evidence>
<dbReference type="GO" id="GO:0003725">
    <property type="term" value="F:double-stranded RNA binding"/>
    <property type="evidence" value="ECO:0007669"/>
    <property type="project" value="InterPro"/>
</dbReference>
<dbReference type="InterPro" id="IPR006070">
    <property type="entry name" value="Sua5-like_dom"/>
</dbReference>
<dbReference type="Pfam" id="PF22521">
    <property type="entry name" value="HypF_C_2"/>
    <property type="match status" value="1"/>
</dbReference>
<dbReference type="SUPFAM" id="SSF54975">
    <property type="entry name" value="Acylphosphatase/BLUF domain-like"/>
    <property type="match status" value="1"/>
</dbReference>
<dbReference type="InterPro" id="IPR017945">
    <property type="entry name" value="DHBP_synth_RibB-like_a/b_dom"/>
</dbReference>
<dbReference type="NCBIfam" id="TIGR00143">
    <property type="entry name" value="hypF"/>
    <property type="match status" value="1"/>
</dbReference>
<keyword evidence="5" id="KW-0863">Zinc-finger</keyword>
<dbReference type="InterPro" id="IPR043129">
    <property type="entry name" value="ATPase_NBD"/>
</dbReference>
<dbReference type="Pfam" id="PF00708">
    <property type="entry name" value="Acylphosphatase"/>
    <property type="match status" value="1"/>
</dbReference>
<dbReference type="InterPro" id="IPR011125">
    <property type="entry name" value="Znf_HypF"/>
</dbReference>
<feature type="domain" description="Acylphosphatase-like" evidence="10">
    <location>
        <begin position="1"/>
        <end position="85"/>
    </location>
</feature>
<dbReference type="SUPFAM" id="SSF55821">
    <property type="entry name" value="YrdC/RibB"/>
    <property type="match status" value="1"/>
</dbReference>
<dbReference type="GO" id="GO:0003998">
    <property type="term" value="F:acylphosphatase activity"/>
    <property type="evidence" value="ECO:0007669"/>
    <property type="project" value="UniProtKB-EC"/>
</dbReference>
<dbReference type="UniPathway" id="UPA00335"/>
<evidence type="ECO:0000256" key="3">
    <source>
        <dbReference type="ARBA" id="ARBA00022598"/>
    </source>
</evidence>
<comment type="pathway">
    <text evidence="1">Protein modification; [NiFe] hydrogenase maturation.</text>
</comment>
<comment type="catalytic activity">
    <reaction evidence="7">
        <text>C-terminal L-cysteinyl-[HypE protein] + carbamoyl phosphate + ATP + H2O = C-terminal S-carboxamide-L-cysteinyl-[HypE protein] + AMP + phosphate + diphosphate + H(+)</text>
        <dbReference type="Rhea" id="RHEA:55636"/>
        <dbReference type="Rhea" id="RHEA-COMP:14247"/>
        <dbReference type="Rhea" id="RHEA-COMP:14392"/>
        <dbReference type="ChEBI" id="CHEBI:15377"/>
        <dbReference type="ChEBI" id="CHEBI:15378"/>
        <dbReference type="ChEBI" id="CHEBI:30616"/>
        <dbReference type="ChEBI" id="CHEBI:33019"/>
        <dbReference type="ChEBI" id="CHEBI:43474"/>
        <dbReference type="ChEBI" id="CHEBI:58228"/>
        <dbReference type="ChEBI" id="CHEBI:76913"/>
        <dbReference type="ChEBI" id="CHEBI:139126"/>
        <dbReference type="ChEBI" id="CHEBI:456215"/>
    </reaction>
</comment>
<dbReference type="GO" id="GO:0008270">
    <property type="term" value="F:zinc ion binding"/>
    <property type="evidence" value="ECO:0007669"/>
    <property type="project" value="UniProtKB-KW"/>
</dbReference>
<dbReference type="InterPro" id="IPR041440">
    <property type="entry name" value="HypF_C"/>
</dbReference>
<dbReference type="InterPro" id="IPR055128">
    <property type="entry name" value="HypF_C_2"/>
</dbReference>
<dbReference type="Gene3D" id="3.90.870.50">
    <property type="match status" value="1"/>
</dbReference>
<dbReference type="InterPro" id="IPR004421">
    <property type="entry name" value="Carbamoyltransferase_HypF"/>
</dbReference>
<reference evidence="12 13" key="1">
    <citation type="submission" date="2013-07" db="EMBL/GenBank/DDBJ databases">
        <title>Genome of Archaeoglobus fulgidus.</title>
        <authorList>
            <person name="Fiebig A."/>
            <person name="Birkeland N.-K."/>
        </authorList>
    </citation>
    <scope>NUCLEOTIDE SEQUENCE [LARGE SCALE GENOMIC DNA]</scope>
    <source>
        <strain evidence="12 13">DSM 8774</strain>
    </source>
</reference>
<dbReference type="GeneID" id="24794977"/>
<dbReference type="GO" id="GO:0016743">
    <property type="term" value="F:carboxyl- or carbamoyltransferase activity"/>
    <property type="evidence" value="ECO:0007669"/>
    <property type="project" value="UniProtKB-UniRule"/>
</dbReference>
<protein>
    <recommendedName>
        <fullName evidence="8">Carbamoyltransferase</fullName>
        <ecNumber evidence="8">6.2.-.-</ecNumber>
    </recommendedName>
</protein>
<dbReference type="InterPro" id="IPR036046">
    <property type="entry name" value="Acylphosphatase-like_dom_sf"/>
</dbReference>
<dbReference type="Pfam" id="PF01300">
    <property type="entry name" value="Sua5_yciO_yrdC"/>
    <property type="match status" value="1"/>
</dbReference>
<dbReference type="Gene3D" id="3.30.110.120">
    <property type="match status" value="1"/>
</dbReference>
<evidence type="ECO:0000256" key="9">
    <source>
        <dbReference type="PROSITE-ProRule" id="PRU00520"/>
    </source>
</evidence>
<evidence type="ECO:0000256" key="1">
    <source>
        <dbReference type="ARBA" id="ARBA00004711"/>
    </source>
</evidence>
<proteinExistence type="inferred from homology"/>
<feature type="domain" description="YrdC-like" evidence="11">
    <location>
        <begin position="189"/>
        <end position="368"/>
    </location>
</feature>
<keyword evidence="6" id="KW-0862">Zinc</keyword>
<evidence type="ECO:0000259" key="10">
    <source>
        <dbReference type="PROSITE" id="PS51160"/>
    </source>
</evidence>
<accession>A0A075WCW8</accession>
<evidence type="ECO:0000256" key="8">
    <source>
        <dbReference type="PIRNR" id="PIRNR006256"/>
    </source>
</evidence>
<dbReference type="GO" id="GO:0051604">
    <property type="term" value="P:protein maturation"/>
    <property type="evidence" value="ECO:0007669"/>
    <property type="project" value="TreeGrafter"/>
</dbReference>
<evidence type="ECO:0000256" key="5">
    <source>
        <dbReference type="ARBA" id="ARBA00022771"/>
    </source>
</evidence>
<dbReference type="RefSeq" id="WP_010878863.1">
    <property type="nucleotide sequence ID" value="NZ_CP006577.1"/>
</dbReference>
<evidence type="ECO:0000313" key="13">
    <source>
        <dbReference type="Proteomes" id="UP000028501"/>
    </source>
</evidence>
<evidence type="ECO:0000256" key="6">
    <source>
        <dbReference type="ARBA" id="ARBA00022833"/>
    </source>
</evidence>
<dbReference type="InterPro" id="IPR001792">
    <property type="entry name" value="Acylphosphatase-like_dom"/>
</dbReference>
<feature type="active site" evidence="9">
    <location>
        <position position="16"/>
    </location>
</feature>
<keyword evidence="9" id="KW-0378">Hydrolase</keyword>